<organism evidence="1 2">
    <name type="scientific">Caenorhabditis nigoni</name>
    <dbReference type="NCBI Taxonomy" id="1611254"/>
    <lineage>
        <taxon>Eukaryota</taxon>
        <taxon>Metazoa</taxon>
        <taxon>Ecdysozoa</taxon>
        <taxon>Nematoda</taxon>
        <taxon>Chromadorea</taxon>
        <taxon>Rhabditida</taxon>
        <taxon>Rhabditina</taxon>
        <taxon>Rhabditomorpha</taxon>
        <taxon>Rhabditoidea</taxon>
        <taxon>Rhabditidae</taxon>
        <taxon>Peloderinae</taxon>
        <taxon>Caenorhabditis</taxon>
    </lineage>
</organism>
<sequence>MDNVVHQLRLFPDNELDFLEAILQALVSYMPVLKADPEVSHEVPYVIGCERRSRNGMDIVDKRILAALSSSGLA</sequence>
<evidence type="ECO:0000313" key="1">
    <source>
        <dbReference type="EMBL" id="PIC30652.1"/>
    </source>
</evidence>
<dbReference type="EMBL" id="PDUG01000005">
    <property type="protein sequence ID" value="PIC30652.1"/>
    <property type="molecule type" value="Genomic_DNA"/>
</dbReference>
<reference evidence="2" key="1">
    <citation type="submission" date="2017-10" db="EMBL/GenBank/DDBJ databases">
        <title>Rapid genome shrinkage in a self-fertile nematode reveals novel sperm competition proteins.</title>
        <authorList>
            <person name="Yin D."/>
            <person name="Schwarz E.M."/>
            <person name="Thomas C.G."/>
            <person name="Felde R.L."/>
            <person name="Korf I.F."/>
            <person name="Cutter A.D."/>
            <person name="Schartner C.M."/>
            <person name="Ralston E.J."/>
            <person name="Meyer B.J."/>
            <person name="Haag E.S."/>
        </authorList>
    </citation>
    <scope>NUCLEOTIDE SEQUENCE [LARGE SCALE GENOMIC DNA]</scope>
    <source>
        <strain evidence="2">JU1422</strain>
    </source>
</reference>
<gene>
    <name evidence="1" type="primary">Cnig_chr_V.g21822</name>
    <name evidence="1" type="ORF">B9Z55_021822</name>
</gene>
<dbReference type="Proteomes" id="UP000230233">
    <property type="component" value="Chromosome V"/>
</dbReference>
<name>A0A2G5TTP8_9PELO</name>
<proteinExistence type="predicted"/>
<comment type="caution">
    <text evidence="1">The sequence shown here is derived from an EMBL/GenBank/DDBJ whole genome shotgun (WGS) entry which is preliminary data.</text>
</comment>
<keyword evidence="2" id="KW-1185">Reference proteome</keyword>
<accession>A0A2G5TTP8</accession>
<protein>
    <submittedName>
        <fullName evidence="1">Uncharacterized protein</fullName>
    </submittedName>
</protein>
<evidence type="ECO:0000313" key="2">
    <source>
        <dbReference type="Proteomes" id="UP000230233"/>
    </source>
</evidence>
<dbReference type="AlphaFoldDB" id="A0A2G5TTP8"/>